<evidence type="ECO:0000256" key="5">
    <source>
        <dbReference type="ARBA" id="ARBA00022741"/>
    </source>
</evidence>
<dbReference type="Gene3D" id="3.90.550.10">
    <property type="entry name" value="Spore Coat Polysaccharide Biosynthesis Protein SpsA, Chain A"/>
    <property type="match status" value="1"/>
</dbReference>
<feature type="site" description="Could play a key role in the communication between the regulatory and the substrate sites" evidence="9">
    <location>
        <position position="57"/>
    </location>
</feature>
<comment type="similarity">
    <text evidence="1 9">Belongs to the bacterial/plant glucose-1-phosphate adenylyltransferase family.</text>
</comment>
<dbReference type="InterPro" id="IPR056818">
    <property type="entry name" value="GlmU/GlgC-like_hexapep"/>
</dbReference>
<evidence type="ECO:0000256" key="7">
    <source>
        <dbReference type="ARBA" id="ARBA00023056"/>
    </source>
</evidence>
<evidence type="ECO:0000256" key="9">
    <source>
        <dbReference type="HAMAP-Rule" id="MF_00624"/>
    </source>
</evidence>
<dbReference type="GO" id="GO:0008878">
    <property type="term" value="F:glucose-1-phosphate adenylyltransferase activity"/>
    <property type="evidence" value="ECO:0007669"/>
    <property type="project" value="UniProtKB-UniRule"/>
</dbReference>
<dbReference type="PATRIC" id="fig|157687.3.peg.1096"/>
<dbReference type="STRING" id="157687.HMPREF3180_01102"/>
<dbReference type="RefSeq" id="WP_060917866.1">
    <property type="nucleotide sequence ID" value="NZ_KQ960069.1"/>
</dbReference>
<comment type="catalytic activity">
    <reaction evidence="9">
        <text>alpha-D-glucose 1-phosphate + ATP + H(+) = ADP-alpha-D-glucose + diphosphate</text>
        <dbReference type="Rhea" id="RHEA:12120"/>
        <dbReference type="ChEBI" id="CHEBI:15378"/>
        <dbReference type="ChEBI" id="CHEBI:30616"/>
        <dbReference type="ChEBI" id="CHEBI:33019"/>
        <dbReference type="ChEBI" id="CHEBI:57498"/>
        <dbReference type="ChEBI" id="CHEBI:58601"/>
        <dbReference type="EC" id="2.7.7.27"/>
    </reaction>
</comment>
<keyword evidence="8 9" id="KW-0119">Carbohydrate metabolism</keyword>
<dbReference type="SUPFAM" id="SSF53448">
    <property type="entry name" value="Nucleotide-diphospho-sugar transferases"/>
    <property type="match status" value="1"/>
</dbReference>
<proteinExistence type="inferred from homology"/>
<accession>A0A134ADY2</accession>
<dbReference type="CDD" id="cd04651">
    <property type="entry name" value="LbH_G1P_AT_C"/>
    <property type="match status" value="1"/>
</dbReference>
<dbReference type="NCBIfam" id="NF003670">
    <property type="entry name" value="PRK05293.1"/>
    <property type="match status" value="1"/>
</dbReference>
<dbReference type="EMBL" id="LSDD01000085">
    <property type="protein sequence ID" value="KXB65909.1"/>
    <property type="molecule type" value="Genomic_DNA"/>
</dbReference>
<dbReference type="GO" id="GO:0005524">
    <property type="term" value="F:ATP binding"/>
    <property type="evidence" value="ECO:0007669"/>
    <property type="project" value="UniProtKB-KW"/>
</dbReference>
<dbReference type="Proteomes" id="UP000070483">
    <property type="component" value="Unassembled WGS sequence"/>
</dbReference>
<dbReference type="EC" id="2.7.7.27" evidence="9"/>
<comment type="pathway">
    <text evidence="9">Glycan biosynthesis; glycogen biosynthesis.</text>
</comment>
<feature type="site" description="Could play a key role in the communication between the regulatory and the substrate sites" evidence="9">
    <location>
        <position position="96"/>
    </location>
</feature>
<comment type="caution">
    <text evidence="12">The sequence shown here is derived from an EMBL/GenBank/DDBJ whole genome shotgun (WGS) entry which is preliminary data.</text>
</comment>
<dbReference type="PROSITE" id="PS00810">
    <property type="entry name" value="ADP_GLC_PYROPHOSPH_3"/>
    <property type="match status" value="1"/>
</dbReference>
<dbReference type="SUPFAM" id="SSF51161">
    <property type="entry name" value="Trimeric LpxA-like enzymes"/>
    <property type="match status" value="1"/>
</dbReference>
<dbReference type="InterPro" id="IPR005835">
    <property type="entry name" value="NTP_transferase_dom"/>
</dbReference>
<feature type="binding site" evidence="9">
    <location>
        <begin position="177"/>
        <end position="178"/>
    </location>
    <ligand>
        <name>alpha-D-glucose 1-phosphate</name>
        <dbReference type="ChEBI" id="CHEBI:58601"/>
    </ligand>
</feature>
<name>A0A134ADY2_9FUSO</name>
<evidence type="ECO:0000256" key="2">
    <source>
        <dbReference type="ARBA" id="ARBA00022600"/>
    </source>
</evidence>
<dbReference type="GO" id="GO:0005978">
    <property type="term" value="P:glycogen biosynthetic process"/>
    <property type="evidence" value="ECO:0007669"/>
    <property type="project" value="UniProtKB-UniRule"/>
</dbReference>
<keyword evidence="13" id="KW-1185">Reference proteome</keyword>
<dbReference type="InterPro" id="IPR029044">
    <property type="entry name" value="Nucleotide-diphossugar_trans"/>
</dbReference>
<dbReference type="PANTHER" id="PTHR43523:SF2">
    <property type="entry name" value="GLUCOSE-1-PHOSPHATE ADENYLYLTRANSFERASE"/>
    <property type="match status" value="1"/>
</dbReference>
<dbReference type="Pfam" id="PF24894">
    <property type="entry name" value="Hexapep_GlmU"/>
    <property type="match status" value="1"/>
</dbReference>
<feature type="binding site" evidence="9">
    <location>
        <position position="162"/>
    </location>
    <ligand>
        <name>alpha-D-glucose 1-phosphate</name>
        <dbReference type="ChEBI" id="CHEBI:58601"/>
    </ligand>
</feature>
<dbReference type="InterPro" id="IPR005836">
    <property type="entry name" value="ADP_Glu_pyroP_CS"/>
</dbReference>
<keyword evidence="3 9" id="KW-0808">Transferase</keyword>
<keyword evidence="5 9" id="KW-0547">Nucleotide-binding</keyword>
<dbReference type="InterPro" id="IPR023049">
    <property type="entry name" value="GlgC_bac"/>
</dbReference>
<dbReference type="Gene3D" id="2.160.10.10">
    <property type="entry name" value="Hexapeptide repeat proteins"/>
    <property type="match status" value="1"/>
</dbReference>
<dbReference type="OrthoDB" id="9803871at2"/>
<dbReference type="HAMAP" id="MF_00624">
    <property type="entry name" value="GlgC"/>
    <property type="match status" value="1"/>
</dbReference>
<keyword evidence="7 9" id="KW-0320">Glycogen biosynthesis</keyword>
<evidence type="ECO:0000256" key="4">
    <source>
        <dbReference type="ARBA" id="ARBA00022695"/>
    </source>
</evidence>
<feature type="domain" description="Nucleotidyl transferase" evidence="10">
    <location>
        <begin position="5"/>
        <end position="254"/>
    </location>
</feature>
<dbReference type="InterPro" id="IPR011831">
    <property type="entry name" value="ADP-Glc_PPase"/>
</dbReference>
<evidence type="ECO:0000256" key="8">
    <source>
        <dbReference type="ARBA" id="ARBA00023277"/>
    </source>
</evidence>
<gene>
    <name evidence="9" type="primary">glgC</name>
    <name evidence="12" type="ORF">HMPREF3180_01102</name>
</gene>
<feature type="binding site" evidence="9">
    <location>
        <position position="97"/>
    </location>
    <ligand>
        <name>alpha-D-glucose 1-phosphate</name>
        <dbReference type="ChEBI" id="CHEBI:58601"/>
    </ligand>
</feature>
<evidence type="ECO:0000256" key="3">
    <source>
        <dbReference type="ARBA" id="ARBA00022679"/>
    </source>
</evidence>
<dbReference type="PROSITE" id="PS00809">
    <property type="entry name" value="ADP_GLC_PYROPHOSPH_2"/>
    <property type="match status" value="1"/>
</dbReference>
<evidence type="ECO:0000259" key="11">
    <source>
        <dbReference type="Pfam" id="PF24894"/>
    </source>
</evidence>
<dbReference type="PANTHER" id="PTHR43523">
    <property type="entry name" value="GLUCOSE-1-PHOSPHATE ADENYLYLTRANSFERASE-RELATED"/>
    <property type="match status" value="1"/>
</dbReference>
<dbReference type="Pfam" id="PF00483">
    <property type="entry name" value="NTP_transferase"/>
    <property type="match status" value="1"/>
</dbReference>
<evidence type="ECO:0000259" key="10">
    <source>
        <dbReference type="Pfam" id="PF00483"/>
    </source>
</evidence>
<organism evidence="12 13">
    <name type="scientific">Leptotrichia wadei</name>
    <dbReference type="NCBI Taxonomy" id="157687"/>
    <lineage>
        <taxon>Bacteria</taxon>
        <taxon>Fusobacteriati</taxon>
        <taxon>Fusobacteriota</taxon>
        <taxon>Fusobacteriia</taxon>
        <taxon>Fusobacteriales</taxon>
        <taxon>Leptotrichiaceae</taxon>
        <taxon>Leptotrichia</taxon>
    </lineage>
</organism>
<keyword evidence="2 9" id="KW-0321">Glycogen metabolism</keyword>
<feature type="domain" description="Glucose-1-phosphate adenylyltransferase/Bifunctional protein GlmU-like C-terminal hexapeptide" evidence="11">
    <location>
        <begin position="286"/>
        <end position="378"/>
    </location>
</feature>
<dbReference type="CDD" id="cd02508">
    <property type="entry name" value="ADP_Glucose_PP"/>
    <property type="match status" value="1"/>
</dbReference>
<evidence type="ECO:0000256" key="1">
    <source>
        <dbReference type="ARBA" id="ARBA00010443"/>
    </source>
</evidence>
<keyword evidence="6 9" id="KW-0067">ATP-binding</keyword>
<comment type="function">
    <text evidence="9">Involved in the biosynthesis of ADP-glucose, a building block required for the elongation reactions to produce glycogen. Catalyzes the reaction between ATP and alpha-D-glucose 1-phosphate (G1P) to produce pyrophosphate and ADP-Glc.</text>
</comment>
<dbReference type="AlphaFoldDB" id="A0A134ADY2"/>
<evidence type="ECO:0000313" key="12">
    <source>
        <dbReference type="EMBL" id="KXB65909.1"/>
    </source>
</evidence>
<protein>
    <recommendedName>
        <fullName evidence="9">Glucose-1-phosphate adenylyltransferase</fullName>
        <ecNumber evidence="9">2.7.7.27</ecNumber>
    </recommendedName>
    <alternativeName>
        <fullName evidence="9">ADP-glucose pyrophosphorylase</fullName>
        <shortName evidence="9">ADPGlc PPase</shortName>
    </alternativeName>
    <alternativeName>
        <fullName evidence="9">ADP-glucose synthase</fullName>
    </alternativeName>
</protein>
<dbReference type="UniPathway" id="UPA00164"/>
<dbReference type="InterPro" id="IPR011004">
    <property type="entry name" value="Trimer_LpxA-like_sf"/>
</dbReference>
<keyword evidence="4 9" id="KW-0548">Nucleotidyltransferase</keyword>
<feature type="binding site" evidence="9">
    <location>
        <position position="188"/>
    </location>
    <ligand>
        <name>alpha-D-glucose 1-phosphate</name>
        <dbReference type="ChEBI" id="CHEBI:58601"/>
    </ligand>
</feature>
<comment type="subunit">
    <text evidence="9">Homotetramer.</text>
</comment>
<evidence type="ECO:0000313" key="13">
    <source>
        <dbReference type="Proteomes" id="UP000070483"/>
    </source>
</evidence>
<reference evidence="13" key="1">
    <citation type="submission" date="2016-01" db="EMBL/GenBank/DDBJ databases">
        <authorList>
            <person name="Mitreva M."/>
            <person name="Pepin K.H."/>
            <person name="Mihindukulasuriya K.A."/>
            <person name="Fulton R."/>
            <person name="Fronick C."/>
            <person name="O'Laughlin M."/>
            <person name="Miner T."/>
            <person name="Herter B."/>
            <person name="Rosa B.A."/>
            <person name="Cordes M."/>
            <person name="Tomlinson C."/>
            <person name="Wollam A."/>
            <person name="Palsikar V.B."/>
            <person name="Mardis E.R."/>
            <person name="Wilson R.K."/>
        </authorList>
    </citation>
    <scope>NUCLEOTIDE SEQUENCE [LARGE SCALE GENOMIC DNA]</scope>
    <source>
        <strain evidence="13">KA00185</strain>
    </source>
</reference>
<evidence type="ECO:0000256" key="6">
    <source>
        <dbReference type="ARBA" id="ARBA00022840"/>
    </source>
</evidence>
<dbReference type="NCBIfam" id="TIGR02091">
    <property type="entry name" value="glgC"/>
    <property type="match status" value="1"/>
</dbReference>
<sequence length="417" mass="46563">MKVLAMILAGGRGSRLDILSEKRVKPSVPFAGKFRIIDFALSNCSNSGIYDVALLTQYLPLSLNEHIGSGKPWDFDRRDSSITMLQPHEKLGGNSWYQGTADAIRQNIDFIKSKNPKYVLILSGDHIYKMDYRWMLKEHEENEAELTIAVQPVPIEEASRFGIFEVDKDKKILNFEEKPAEPKSNLASMGIYIFNTDSLLEYLEKLENSDLDFGKHVIPSMIQEDRKVYVHTYDSYWKDVGTYDSYLEANLDLIKKSEEVGINLYDQGWKIYTRSEDLAPVRIGVTGSVQNSLICNGCKIEGSVENSVLGPGVTVRKGATVRNSIIFSGTYIDENSHLDTVIADKKVYIGKNSFIGNGNANVPNKERPDLLSSGITVIGKGVVIPDGSIVGKNVRIFAGVKVNDNNRLIEPGETVKW</sequence>